<evidence type="ECO:0000256" key="3">
    <source>
        <dbReference type="ARBA" id="ARBA00022741"/>
    </source>
</evidence>
<feature type="domain" description="PII-uridylyltransferase/Glutamine-synthetase adenylyltransferase" evidence="8">
    <location>
        <begin position="308"/>
        <end position="443"/>
    </location>
</feature>
<dbReference type="SUPFAM" id="SSF81301">
    <property type="entry name" value="Nucleotidyltransferase"/>
    <property type="match status" value="2"/>
</dbReference>
<reference evidence="10" key="1">
    <citation type="journal article" date="2019" name="Int. J. Syst. Evol. Microbiol.">
        <title>The Global Catalogue of Microorganisms (GCM) 10K type strain sequencing project: providing services to taxonomists for standard genome sequencing and annotation.</title>
        <authorList>
            <consortium name="The Broad Institute Genomics Platform"/>
            <consortium name="The Broad Institute Genome Sequencing Center for Infectious Disease"/>
            <person name="Wu L."/>
            <person name="Ma J."/>
        </authorList>
    </citation>
    <scope>NUCLEOTIDE SEQUENCE [LARGE SCALE GENOMIC DNA]</scope>
    <source>
        <strain evidence="10">NBRC 112502</strain>
    </source>
</reference>
<dbReference type="Gene3D" id="1.20.120.1510">
    <property type="match status" value="1"/>
</dbReference>
<proteinExistence type="predicted"/>
<keyword evidence="3" id="KW-0547">Nucleotide-binding</keyword>
<keyword evidence="4" id="KW-0067">ATP-binding</keyword>
<dbReference type="InterPro" id="IPR043519">
    <property type="entry name" value="NT_sf"/>
</dbReference>
<organism evidence="9 10">
    <name type="scientific">Acidocella aquatica</name>
    <dbReference type="NCBI Taxonomy" id="1922313"/>
    <lineage>
        <taxon>Bacteria</taxon>
        <taxon>Pseudomonadati</taxon>
        <taxon>Pseudomonadota</taxon>
        <taxon>Alphaproteobacteria</taxon>
        <taxon>Acetobacterales</taxon>
        <taxon>Acidocellaceae</taxon>
        <taxon>Acidocella</taxon>
    </lineage>
</organism>
<dbReference type="PANTHER" id="PTHR30621">
    <property type="entry name" value="GLUTAMINE SYNTHETASE ADENYLYLTRANSFERASE"/>
    <property type="match status" value="1"/>
</dbReference>
<evidence type="ECO:0000256" key="6">
    <source>
        <dbReference type="ARBA" id="ARBA00023268"/>
    </source>
</evidence>
<feature type="domain" description="Glutamate-ammonia ligase adenylyltransferase repeated" evidence="7">
    <location>
        <begin position="51"/>
        <end position="287"/>
    </location>
</feature>
<dbReference type="Proteomes" id="UP001156641">
    <property type="component" value="Unassembled WGS sequence"/>
</dbReference>
<dbReference type="NCBIfam" id="NF010706">
    <property type="entry name" value="PRK14108.1"/>
    <property type="match status" value="1"/>
</dbReference>
<keyword evidence="1" id="KW-0808">Transferase</keyword>
<dbReference type="InterPro" id="IPR013546">
    <property type="entry name" value="PII_UdlTrfase/GS_AdlTrfase"/>
</dbReference>
<keyword evidence="6" id="KW-0511">Multifunctional enzyme</keyword>
<evidence type="ECO:0000256" key="5">
    <source>
        <dbReference type="ARBA" id="ARBA00022842"/>
    </source>
</evidence>
<dbReference type="NCBIfam" id="NF008292">
    <property type="entry name" value="PRK11072.1"/>
    <property type="match status" value="1"/>
</dbReference>
<dbReference type="CDD" id="cd05401">
    <property type="entry name" value="NT_GlnE_GlnD_like"/>
    <property type="match status" value="2"/>
</dbReference>
<dbReference type="Pfam" id="PF03710">
    <property type="entry name" value="GlnE"/>
    <property type="match status" value="2"/>
</dbReference>
<feature type="domain" description="PII-uridylyltransferase/Glutamine-synthetase adenylyltransferase" evidence="8">
    <location>
        <begin position="821"/>
        <end position="944"/>
    </location>
</feature>
<dbReference type="InterPro" id="IPR005190">
    <property type="entry name" value="GlnE_rpt_dom"/>
</dbReference>
<dbReference type="Gene3D" id="3.30.460.10">
    <property type="entry name" value="Beta Polymerase, domain 2"/>
    <property type="match status" value="2"/>
</dbReference>
<name>A0ABQ6A199_9PROT</name>
<dbReference type="Gene3D" id="1.20.120.330">
    <property type="entry name" value="Nucleotidyltransferases domain 2"/>
    <property type="match status" value="2"/>
</dbReference>
<keyword evidence="2 9" id="KW-0548">Nucleotidyltransferase</keyword>
<keyword evidence="10" id="KW-1185">Reference proteome</keyword>
<evidence type="ECO:0000256" key="2">
    <source>
        <dbReference type="ARBA" id="ARBA00022695"/>
    </source>
</evidence>
<evidence type="ECO:0000259" key="7">
    <source>
        <dbReference type="Pfam" id="PF03710"/>
    </source>
</evidence>
<dbReference type="InterPro" id="IPR023057">
    <property type="entry name" value="GlnE"/>
</dbReference>
<dbReference type="Pfam" id="PF08335">
    <property type="entry name" value="GlnD_UR_UTase"/>
    <property type="match status" value="2"/>
</dbReference>
<feature type="domain" description="Glutamate-ammonia ligase adenylyltransferase repeated" evidence="7">
    <location>
        <begin position="556"/>
        <end position="785"/>
    </location>
</feature>
<evidence type="ECO:0000313" key="9">
    <source>
        <dbReference type="EMBL" id="GLR66219.1"/>
    </source>
</evidence>
<accession>A0ABQ6A199</accession>
<evidence type="ECO:0000259" key="8">
    <source>
        <dbReference type="Pfam" id="PF08335"/>
    </source>
</evidence>
<sequence length="951" mass="103431">MHAISHNPQFPSPADPAAAARLHEDFAAIGPAQRRFAATPAGRAMLDCLGGNAPYLADMACRESDCLMRTLKAGPDAALARALENLRTLPLTASRRQLAAQLREAKRQAALAIAIADIGGLWRLPKITAALSDFAEAACRAATRHLLLSLHEAGQIALPYPQDPERDSGFTMLALGKLGARELNYSSDIDLVLFFDPQSPVYDEDAQPIMARLARDFTGLLATRDADGYVFRVDLRLRPDPSATPPVMALPAALAYYESQGRTWERAAFSKARPIAGDIAMGEAFLAAIRPFIWRKNLDFAAISDIHDMKRQIDAGHNSPGLLGRDIKRGQGGIREIEFIVQTLSLVWGGQDKQLRILATLDALPALVKAGHLPAAVARTLAADYRQLRRVEHRLQMIADRQTHTLPATEDALNAFITFLGDTNFRRDFPRLLARVHRHFLAFFDAGEDASPHSRIDPGTEGPPPAAFTARVHQLGFTGDQHIAERLRAWSGGQVPALRSERARDLLENILPPLLAVLGEQPEPDKVFAHFDTLLSRQRAGVQLLSLFQRNPAVLRRMAAVLGAAPALAEHLAEDPHALEALLSPTARFAAPKPVLRHLLRDADDLEDAVALTRHFVRREEFHLSVATLEGRMDADESGRLRSNLAAAALGALLPRVLAQHQARYGKVPRGAFAVVAMGKAGSGEMLAGSDLDLMLIYDHAPMETAPTPYFVRLANALTTALTARGPEGPLYHVDMRLRPSGNHGPVAVSLSSFRRYQATDAWTWERLALTRARVLAATPGFAAKVTAEIITALSRPDSPAKIRADTVSMRDRIAADLPPHGPFDIKTIPGGMLEVNFIAAALQLIHGPRAPELFHANTADALRALAGAGHLPQGEAQALLAADHLWRSVQGINRITGLSDRAHTVPPAMQIPLLRATRAPNWEALREAMAQAAFNVKNCFEMYINQGVAT</sequence>
<protein>
    <submittedName>
        <fullName evidence="9">Glutamate-ammonia-ligase adenylyltransferase</fullName>
    </submittedName>
</protein>
<evidence type="ECO:0000256" key="4">
    <source>
        <dbReference type="ARBA" id="ARBA00022840"/>
    </source>
</evidence>
<evidence type="ECO:0000313" key="10">
    <source>
        <dbReference type="Proteomes" id="UP001156641"/>
    </source>
</evidence>
<comment type="caution">
    <text evidence="9">The sequence shown here is derived from an EMBL/GenBank/DDBJ whole genome shotgun (WGS) entry which is preliminary data.</text>
</comment>
<dbReference type="SUPFAM" id="SSF81593">
    <property type="entry name" value="Nucleotidyltransferase substrate binding subunit/domain"/>
    <property type="match status" value="2"/>
</dbReference>
<keyword evidence="5" id="KW-0460">Magnesium</keyword>
<dbReference type="PANTHER" id="PTHR30621:SF0">
    <property type="entry name" value="BIFUNCTIONAL GLUTAMINE SYNTHETASE ADENYLYLTRANSFERASE_ADENYLYL-REMOVING ENZYME"/>
    <property type="match status" value="1"/>
</dbReference>
<gene>
    <name evidence="9" type="primary">glnE</name>
    <name evidence="9" type="ORF">GCM10010909_08990</name>
</gene>
<evidence type="ECO:0000256" key="1">
    <source>
        <dbReference type="ARBA" id="ARBA00022679"/>
    </source>
</evidence>
<dbReference type="RefSeq" id="WP_284256889.1">
    <property type="nucleotide sequence ID" value="NZ_BSOS01000013.1"/>
</dbReference>
<dbReference type="GO" id="GO:0016779">
    <property type="term" value="F:nucleotidyltransferase activity"/>
    <property type="evidence" value="ECO:0007669"/>
    <property type="project" value="UniProtKB-KW"/>
</dbReference>
<dbReference type="EMBL" id="BSOS01000013">
    <property type="protein sequence ID" value="GLR66219.1"/>
    <property type="molecule type" value="Genomic_DNA"/>
</dbReference>